<dbReference type="Proteomes" id="UP000003494">
    <property type="component" value="Unassembled WGS sequence"/>
</dbReference>
<dbReference type="EMBL" id="ACIP02000003">
    <property type="protein sequence ID" value="EEP27989.1"/>
    <property type="molecule type" value="Genomic_DNA"/>
</dbReference>
<accession>C4GC47</accession>
<evidence type="ECO:0000313" key="1">
    <source>
        <dbReference type="EMBL" id="EEP27989.1"/>
    </source>
</evidence>
<organism evidence="1 2">
    <name type="scientific">Shuttleworthella satelles DSM 14600</name>
    <dbReference type="NCBI Taxonomy" id="626523"/>
    <lineage>
        <taxon>Bacteria</taxon>
        <taxon>Bacillati</taxon>
        <taxon>Bacillota</taxon>
        <taxon>Clostridia</taxon>
        <taxon>Lachnospirales</taxon>
        <taxon>Lachnospiraceae</taxon>
        <taxon>Shuttleworthella</taxon>
    </lineage>
</organism>
<reference evidence="1" key="1">
    <citation type="submission" date="2009-04" db="EMBL/GenBank/DDBJ databases">
        <authorList>
            <person name="Weinstock G."/>
            <person name="Sodergren E."/>
            <person name="Clifton S."/>
            <person name="Fulton L."/>
            <person name="Fulton B."/>
            <person name="Courtney L."/>
            <person name="Fronick C."/>
            <person name="Harrison M."/>
            <person name="Strong C."/>
            <person name="Farmer C."/>
            <person name="Delahaunty K."/>
            <person name="Markovic C."/>
            <person name="Hall O."/>
            <person name="Minx P."/>
            <person name="Tomlinson C."/>
            <person name="Mitreva M."/>
            <person name="Nelson J."/>
            <person name="Hou S."/>
            <person name="Wollam A."/>
            <person name="Pepin K.H."/>
            <person name="Johnson M."/>
            <person name="Bhonagiri V."/>
            <person name="Nash W.E."/>
            <person name="Warren W."/>
            <person name="Chinwalla A."/>
            <person name="Mardis E.R."/>
            <person name="Wilson R.K."/>
        </authorList>
    </citation>
    <scope>NUCLEOTIDE SEQUENCE [LARGE SCALE GENOMIC DNA]</scope>
    <source>
        <strain evidence="1">DSM 14600</strain>
    </source>
</reference>
<keyword evidence="2" id="KW-1185">Reference proteome</keyword>
<name>C4GC47_9FIRM</name>
<evidence type="ECO:0000313" key="2">
    <source>
        <dbReference type="Proteomes" id="UP000003494"/>
    </source>
</evidence>
<sequence length="47" mass="5253">MILASLMIREMPEKAVCSAVGRGIPLPYPRRGKISPSSRLGFFLSYR</sequence>
<protein>
    <submittedName>
        <fullName evidence="1">Uncharacterized protein</fullName>
    </submittedName>
</protein>
<dbReference type="HOGENOM" id="CLU_3173171_0_0_9"/>
<comment type="caution">
    <text evidence="1">The sequence shown here is derived from an EMBL/GenBank/DDBJ whole genome shotgun (WGS) entry which is preliminary data.</text>
</comment>
<dbReference type="AlphaFoldDB" id="C4GC47"/>
<gene>
    <name evidence="1" type="ORF">GCWU000342_01534</name>
</gene>
<proteinExistence type="predicted"/>
<dbReference type="STRING" id="626523.GCWU000342_01534"/>